<dbReference type="OrthoDB" id="2306919at2759"/>
<evidence type="ECO:0000313" key="1">
    <source>
        <dbReference type="EMBL" id="ODN77717.1"/>
    </source>
</evidence>
<dbReference type="Proteomes" id="UP000094065">
    <property type="component" value="Unassembled WGS sequence"/>
</dbReference>
<name>A0A1E3HN00_9TREE</name>
<keyword evidence="2" id="KW-1185">Reference proteome</keyword>
<organism evidence="1 2">
    <name type="scientific">Cryptococcus amylolentus CBS 6039</name>
    <dbReference type="NCBI Taxonomy" id="1295533"/>
    <lineage>
        <taxon>Eukaryota</taxon>
        <taxon>Fungi</taxon>
        <taxon>Dikarya</taxon>
        <taxon>Basidiomycota</taxon>
        <taxon>Agaricomycotina</taxon>
        <taxon>Tremellomycetes</taxon>
        <taxon>Tremellales</taxon>
        <taxon>Cryptococcaceae</taxon>
        <taxon>Cryptococcus</taxon>
    </lineage>
</organism>
<evidence type="ECO:0000313" key="2">
    <source>
        <dbReference type="Proteomes" id="UP000094065"/>
    </source>
</evidence>
<reference evidence="1 2" key="1">
    <citation type="submission" date="2016-06" db="EMBL/GenBank/DDBJ databases">
        <title>Evolution of pathogenesis and genome organization in the Tremellales.</title>
        <authorList>
            <person name="Cuomo C."/>
            <person name="Litvintseva A."/>
            <person name="Heitman J."/>
            <person name="Chen Y."/>
            <person name="Sun S."/>
            <person name="Springer D."/>
            <person name="Dromer F."/>
            <person name="Young S."/>
            <person name="Zeng Q."/>
            <person name="Chapman S."/>
            <person name="Gujja S."/>
            <person name="Saif S."/>
            <person name="Birren B."/>
        </authorList>
    </citation>
    <scope>NUCLEOTIDE SEQUENCE [LARGE SCALE GENOMIC DNA]</scope>
    <source>
        <strain evidence="1 2">CBS 6039</strain>
    </source>
</reference>
<protein>
    <submittedName>
        <fullName evidence="1">Uncharacterized protein</fullName>
    </submittedName>
</protein>
<dbReference type="EMBL" id="AWGJ01000007">
    <property type="protein sequence ID" value="ODN77717.1"/>
    <property type="molecule type" value="Genomic_DNA"/>
</dbReference>
<dbReference type="GeneID" id="30156168"/>
<proteinExistence type="predicted"/>
<gene>
    <name evidence="1" type="ORF">L202_04859</name>
</gene>
<dbReference type="RefSeq" id="XP_018992953.1">
    <property type="nucleotide sequence ID" value="XM_019139010.1"/>
</dbReference>
<dbReference type="AlphaFoldDB" id="A0A1E3HN00"/>
<accession>A0A1E3HN00</accession>
<comment type="caution">
    <text evidence="1">The sequence shown here is derived from an EMBL/GenBank/DDBJ whole genome shotgun (WGS) entry which is preliminary data.</text>
</comment>
<sequence length="146" mass="16760">MAPTTTDEIVAHLFARPLPPLEPGTQIYDTSIISSISALDEHRFVKAALHLANDDINHCHLIAQDSEGDSDADLLHATLHRREGDHWNSRYWYSRVRKHPVIPDISKAKAFVDACEKVKPGKDTELREQQWEELKKIVEWMRDNAQ</sequence>